<dbReference type="SMART" id="SM00382">
    <property type="entry name" value="AAA"/>
    <property type="match status" value="1"/>
</dbReference>
<sequence length="266" mass="28588">MSTAAAVRRPAVEIDGLGVVLGSGAHRTEALRGVSFTIAPGCSVGLVGESGSGKSTLARVLAGLVPIGSGRVRIGDEEFTPGTSRRRRDPGLLQLVPQDPYSSLSPRRTAGQALAEAMDPRRADVRAHRTDIEEWLARVELPAGSADKYPHEFSGGQRQRIAIARALCVRPRVVVADEVTSALDVSVQVEVLELLAQLRVELELTMLFISHDLAVVRHVSDEVAVLCAGELREFGGVRQVYTAPRDDYTRRLLDSVPGGPGFRIRA</sequence>
<dbReference type="PROSITE" id="PS00211">
    <property type="entry name" value="ABC_TRANSPORTER_1"/>
    <property type="match status" value="1"/>
</dbReference>
<comment type="caution">
    <text evidence="6">The sequence shown here is derived from an EMBL/GenBank/DDBJ whole genome shotgun (WGS) entry which is preliminary data.</text>
</comment>
<dbReference type="Pfam" id="PF00005">
    <property type="entry name" value="ABC_tran"/>
    <property type="match status" value="1"/>
</dbReference>
<dbReference type="InterPro" id="IPR050319">
    <property type="entry name" value="ABC_transp_ATP-bind"/>
</dbReference>
<evidence type="ECO:0000259" key="5">
    <source>
        <dbReference type="PROSITE" id="PS50893"/>
    </source>
</evidence>
<gene>
    <name evidence="6" type="ORF">WIS52_00615</name>
</gene>
<proteinExistence type="inferred from homology"/>
<keyword evidence="2" id="KW-0813">Transport</keyword>
<evidence type="ECO:0000256" key="3">
    <source>
        <dbReference type="ARBA" id="ARBA00022741"/>
    </source>
</evidence>
<keyword evidence="4 6" id="KW-0067">ATP-binding</keyword>
<evidence type="ECO:0000256" key="1">
    <source>
        <dbReference type="ARBA" id="ARBA00005417"/>
    </source>
</evidence>
<dbReference type="InterPro" id="IPR027417">
    <property type="entry name" value="P-loop_NTPase"/>
</dbReference>
<evidence type="ECO:0000256" key="2">
    <source>
        <dbReference type="ARBA" id="ARBA00022448"/>
    </source>
</evidence>
<dbReference type="Gene3D" id="3.40.50.300">
    <property type="entry name" value="P-loop containing nucleotide triphosphate hydrolases"/>
    <property type="match status" value="1"/>
</dbReference>
<evidence type="ECO:0000313" key="7">
    <source>
        <dbReference type="Proteomes" id="UP001494902"/>
    </source>
</evidence>
<reference evidence="6 7" key="1">
    <citation type="submission" date="2024-03" db="EMBL/GenBank/DDBJ databases">
        <title>Draft genome sequence of Pseudonocardia nematodicida JCM 31783.</title>
        <authorList>
            <person name="Butdee W."/>
            <person name="Duangmal K."/>
        </authorList>
    </citation>
    <scope>NUCLEOTIDE SEQUENCE [LARGE SCALE GENOMIC DNA]</scope>
    <source>
        <strain evidence="6 7">JCM 31783</strain>
    </source>
</reference>
<evidence type="ECO:0000313" key="6">
    <source>
        <dbReference type="EMBL" id="MEQ3548955.1"/>
    </source>
</evidence>
<dbReference type="SUPFAM" id="SSF52540">
    <property type="entry name" value="P-loop containing nucleoside triphosphate hydrolases"/>
    <property type="match status" value="1"/>
</dbReference>
<dbReference type="InterPro" id="IPR003593">
    <property type="entry name" value="AAA+_ATPase"/>
</dbReference>
<comment type="similarity">
    <text evidence="1">Belongs to the ABC transporter superfamily.</text>
</comment>
<dbReference type="GO" id="GO:0005524">
    <property type="term" value="F:ATP binding"/>
    <property type="evidence" value="ECO:0007669"/>
    <property type="project" value="UniProtKB-KW"/>
</dbReference>
<dbReference type="EMBL" id="JBEDNQ010000001">
    <property type="protein sequence ID" value="MEQ3548955.1"/>
    <property type="molecule type" value="Genomic_DNA"/>
</dbReference>
<dbReference type="InterPro" id="IPR017871">
    <property type="entry name" value="ABC_transporter-like_CS"/>
</dbReference>
<dbReference type="CDD" id="cd03257">
    <property type="entry name" value="ABC_NikE_OppD_transporters"/>
    <property type="match status" value="1"/>
</dbReference>
<dbReference type="Proteomes" id="UP001494902">
    <property type="component" value="Unassembled WGS sequence"/>
</dbReference>
<dbReference type="RefSeq" id="WP_349296048.1">
    <property type="nucleotide sequence ID" value="NZ_JBEDNQ010000001.1"/>
</dbReference>
<evidence type="ECO:0000256" key="4">
    <source>
        <dbReference type="ARBA" id="ARBA00022840"/>
    </source>
</evidence>
<organism evidence="6 7">
    <name type="scientific">Pseudonocardia nematodicida</name>
    <dbReference type="NCBI Taxonomy" id="1206997"/>
    <lineage>
        <taxon>Bacteria</taxon>
        <taxon>Bacillati</taxon>
        <taxon>Actinomycetota</taxon>
        <taxon>Actinomycetes</taxon>
        <taxon>Pseudonocardiales</taxon>
        <taxon>Pseudonocardiaceae</taxon>
        <taxon>Pseudonocardia</taxon>
    </lineage>
</organism>
<keyword evidence="7" id="KW-1185">Reference proteome</keyword>
<name>A0ABV1K3C4_9PSEU</name>
<feature type="domain" description="ABC transporter" evidence="5">
    <location>
        <begin position="12"/>
        <end position="253"/>
    </location>
</feature>
<dbReference type="PROSITE" id="PS50893">
    <property type="entry name" value="ABC_TRANSPORTER_2"/>
    <property type="match status" value="1"/>
</dbReference>
<keyword evidence="3" id="KW-0547">Nucleotide-binding</keyword>
<dbReference type="PANTHER" id="PTHR43776:SF7">
    <property type="entry name" value="D,D-DIPEPTIDE TRANSPORT ATP-BINDING PROTEIN DDPF-RELATED"/>
    <property type="match status" value="1"/>
</dbReference>
<protein>
    <submittedName>
        <fullName evidence="6">ABC transporter ATP-binding protein</fullName>
    </submittedName>
</protein>
<accession>A0ABV1K3C4</accession>
<dbReference type="PANTHER" id="PTHR43776">
    <property type="entry name" value="TRANSPORT ATP-BINDING PROTEIN"/>
    <property type="match status" value="1"/>
</dbReference>
<dbReference type="InterPro" id="IPR003439">
    <property type="entry name" value="ABC_transporter-like_ATP-bd"/>
</dbReference>